<keyword evidence="7" id="KW-0547">Nucleotide-binding</keyword>
<sequence>MFWVSASVHPLRLAEVSSLLTTLYDISDRKEAESALRQSQEKLQKQAQQLEQIVEQRTQELRLSEEKYRSIFENAIEGIFQMSGDGRYLNANPALAKMYGYESPAELIASVKHIGKQLYVQPQRWEELLAYLKGLDSLSGFESQVYCKDGSTIWISEDVRAIYDRDGSLHYEGSVRDISDRKAAEAELRQQRFLSERLLLNVLPQLIAERLKRGEKTIAENFAEVTVLFADIANFTQLSSEVSPKELVKLLNDIFSAFDLLADRHGVEKIKTIGDAYMVVGGLPKPRPDHIVAIADMALDMQQEILQFRTPGNQPIALRIGIHTGAVVAGVIGRRKPIYDLWGDTVNVASRMESQGEPGQIQVSQTVYEHLQKNYRFQERGTISIKGKGLMNTYWLLGHKKARDFRSTSVTNE</sequence>
<keyword evidence="13 17" id="KW-0456">Lyase</keyword>
<dbReference type="InterPro" id="IPR050401">
    <property type="entry name" value="Cyclic_nucleotide_synthase"/>
</dbReference>
<dbReference type="GO" id="GO:0001653">
    <property type="term" value="F:peptide receptor activity"/>
    <property type="evidence" value="ECO:0007669"/>
    <property type="project" value="TreeGrafter"/>
</dbReference>
<dbReference type="InterPro" id="IPR018297">
    <property type="entry name" value="A/G_cyclase_CS"/>
</dbReference>
<dbReference type="PROSITE" id="PS00452">
    <property type="entry name" value="GUANYLATE_CYCLASE_1"/>
    <property type="match status" value="1"/>
</dbReference>
<dbReference type="SUPFAM" id="SSF55785">
    <property type="entry name" value="PYP-like sensor domain (PAS domain)"/>
    <property type="match status" value="1"/>
</dbReference>
<dbReference type="PROSITE" id="PS50112">
    <property type="entry name" value="PAS"/>
    <property type="match status" value="1"/>
</dbReference>
<dbReference type="InterPro" id="IPR001054">
    <property type="entry name" value="A/G_cyclase"/>
</dbReference>
<evidence type="ECO:0000256" key="14">
    <source>
        <dbReference type="ARBA" id="ARBA00032597"/>
    </source>
</evidence>
<evidence type="ECO:0000256" key="10">
    <source>
        <dbReference type="ARBA" id="ARBA00022989"/>
    </source>
</evidence>
<keyword evidence="11" id="KW-0115">cAMP biosynthesis</keyword>
<comment type="subcellular location">
    <subcellularLocation>
        <location evidence="2">Membrane</location>
    </subcellularLocation>
</comment>
<dbReference type="CDD" id="cd00130">
    <property type="entry name" value="PAS"/>
    <property type="match status" value="1"/>
</dbReference>
<dbReference type="GO" id="GO:0007168">
    <property type="term" value="P:receptor guanylyl cyclase signaling pathway"/>
    <property type="evidence" value="ECO:0007669"/>
    <property type="project" value="TreeGrafter"/>
</dbReference>
<keyword evidence="5" id="KW-0812">Transmembrane</keyword>
<dbReference type="InterPro" id="IPR000014">
    <property type="entry name" value="PAS"/>
</dbReference>
<dbReference type="Pfam" id="PF00989">
    <property type="entry name" value="PAS"/>
    <property type="match status" value="1"/>
</dbReference>
<comment type="catalytic activity">
    <reaction evidence="1">
        <text>ATP = 3',5'-cyclic AMP + diphosphate</text>
        <dbReference type="Rhea" id="RHEA:15389"/>
        <dbReference type="ChEBI" id="CHEBI:30616"/>
        <dbReference type="ChEBI" id="CHEBI:33019"/>
        <dbReference type="ChEBI" id="CHEBI:58165"/>
        <dbReference type="EC" id="4.6.1.1"/>
    </reaction>
</comment>
<feature type="domain" description="PAS" evidence="19">
    <location>
        <begin position="64"/>
        <end position="102"/>
    </location>
</feature>
<dbReference type="GO" id="GO:0005886">
    <property type="term" value="C:plasma membrane"/>
    <property type="evidence" value="ECO:0007669"/>
    <property type="project" value="TreeGrafter"/>
</dbReference>
<dbReference type="GO" id="GO:0006355">
    <property type="term" value="P:regulation of DNA-templated transcription"/>
    <property type="evidence" value="ECO:0007669"/>
    <property type="project" value="InterPro"/>
</dbReference>
<feature type="domain" description="Guanylate cyclase" evidence="21">
    <location>
        <begin position="226"/>
        <end position="353"/>
    </location>
</feature>
<dbReference type="PROSITE" id="PS50113">
    <property type="entry name" value="PAC"/>
    <property type="match status" value="2"/>
</dbReference>
<evidence type="ECO:0000256" key="18">
    <source>
        <dbReference type="SAM" id="Coils"/>
    </source>
</evidence>
<keyword evidence="9" id="KW-0460">Magnesium</keyword>
<keyword evidence="8" id="KW-0067">ATP-binding</keyword>
<dbReference type="AlphaFoldDB" id="A0A926VF03"/>
<evidence type="ECO:0000256" key="12">
    <source>
        <dbReference type="ARBA" id="ARBA00023136"/>
    </source>
</evidence>
<dbReference type="EMBL" id="JACJPW010000018">
    <property type="protein sequence ID" value="MBD2181274.1"/>
    <property type="molecule type" value="Genomic_DNA"/>
</dbReference>
<dbReference type="InterPro" id="IPR000700">
    <property type="entry name" value="PAS-assoc_C"/>
</dbReference>
<keyword evidence="12" id="KW-0472">Membrane</keyword>
<evidence type="ECO:0000256" key="17">
    <source>
        <dbReference type="RuleBase" id="RU000405"/>
    </source>
</evidence>
<reference evidence="22" key="1">
    <citation type="journal article" date="2015" name="ISME J.">
        <title>Draft Genome Sequence of Streptomyces incarnatus NRRL8089, which Produces the Nucleoside Antibiotic Sinefungin.</title>
        <authorList>
            <person name="Oshima K."/>
            <person name="Hattori M."/>
            <person name="Shimizu H."/>
            <person name="Fukuda K."/>
            <person name="Nemoto M."/>
            <person name="Inagaki K."/>
            <person name="Tamura T."/>
        </authorList>
    </citation>
    <scope>NUCLEOTIDE SEQUENCE</scope>
    <source>
        <strain evidence="22">FACHB-1375</strain>
    </source>
</reference>
<dbReference type="Pfam" id="PF00211">
    <property type="entry name" value="Guanylate_cyc"/>
    <property type="match status" value="1"/>
</dbReference>
<dbReference type="Gene3D" id="3.30.450.20">
    <property type="entry name" value="PAS domain"/>
    <property type="match status" value="2"/>
</dbReference>
<dbReference type="GO" id="GO:0035556">
    <property type="term" value="P:intracellular signal transduction"/>
    <property type="evidence" value="ECO:0007669"/>
    <property type="project" value="InterPro"/>
</dbReference>
<dbReference type="InterPro" id="IPR035965">
    <property type="entry name" value="PAS-like_dom_sf"/>
</dbReference>
<dbReference type="GO" id="GO:0004016">
    <property type="term" value="F:adenylate cyclase activity"/>
    <property type="evidence" value="ECO:0007669"/>
    <property type="project" value="UniProtKB-EC"/>
</dbReference>
<keyword evidence="6" id="KW-0479">Metal-binding</keyword>
<dbReference type="GO" id="GO:0004383">
    <property type="term" value="F:guanylate cyclase activity"/>
    <property type="evidence" value="ECO:0007669"/>
    <property type="project" value="TreeGrafter"/>
</dbReference>
<evidence type="ECO:0000256" key="7">
    <source>
        <dbReference type="ARBA" id="ARBA00022741"/>
    </source>
</evidence>
<keyword evidence="18" id="KW-0175">Coiled coil</keyword>
<evidence type="ECO:0000256" key="13">
    <source>
        <dbReference type="ARBA" id="ARBA00023239"/>
    </source>
</evidence>
<dbReference type="NCBIfam" id="TIGR00229">
    <property type="entry name" value="sensory_box"/>
    <property type="match status" value="1"/>
</dbReference>
<evidence type="ECO:0000256" key="3">
    <source>
        <dbReference type="ARBA" id="ARBA00012201"/>
    </source>
</evidence>
<evidence type="ECO:0000259" key="19">
    <source>
        <dbReference type="PROSITE" id="PS50112"/>
    </source>
</evidence>
<evidence type="ECO:0000256" key="4">
    <source>
        <dbReference type="ARBA" id="ARBA00021420"/>
    </source>
</evidence>
<feature type="coiled-coil region" evidence="18">
    <location>
        <begin position="29"/>
        <end position="67"/>
    </location>
</feature>
<dbReference type="PANTHER" id="PTHR11920">
    <property type="entry name" value="GUANYLYL CYCLASE"/>
    <property type="match status" value="1"/>
</dbReference>
<dbReference type="Gene3D" id="3.30.70.1230">
    <property type="entry name" value="Nucleotide cyclase"/>
    <property type="match status" value="1"/>
</dbReference>
<evidence type="ECO:0000259" key="21">
    <source>
        <dbReference type="PROSITE" id="PS50125"/>
    </source>
</evidence>
<dbReference type="GO" id="GO:0005524">
    <property type="term" value="F:ATP binding"/>
    <property type="evidence" value="ECO:0007669"/>
    <property type="project" value="UniProtKB-KW"/>
</dbReference>
<name>A0A926VF03_9CYAN</name>
<comment type="similarity">
    <text evidence="17">Belongs to the adenylyl cyclase class-4/guanylyl cyclase family.</text>
</comment>
<evidence type="ECO:0000256" key="6">
    <source>
        <dbReference type="ARBA" id="ARBA00022723"/>
    </source>
</evidence>
<evidence type="ECO:0000259" key="20">
    <source>
        <dbReference type="PROSITE" id="PS50113"/>
    </source>
</evidence>
<keyword evidence="10" id="KW-1133">Transmembrane helix</keyword>
<evidence type="ECO:0000256" key="5">
    <source>
        <dbReference type="ARBA" id="ARBA00022692"/>
    </source>
</evidence>
<comment type="caution">
    <text evidence="22">The sequence shown here is derived from an EMBL/GenBank/DDBJ whole genome shotgun (WGS) entry which is preliminary data.</text>
</comment>
<feature type="domain" description="PAC" evidence="20">
    <location>
        <begin position="139"/>
        <end position="190"/>
    </location>
</feature>
<evidence type="ECO:0000256" key="9">
    <source>
        <dbReference type="ARBA" id="ARBA00022842"/>
    </source>
</evidence>
<dbReference type="Proteomes" id="UP000641646">
    <property type="component" value="Unassembled WGS sequence"/>
</dbReference>
<evidence type="ECO:0000256" key="2">
    <source>
        <dbReference type="ARBA" id="ARBA00004370"/>
    </source>
</evidence>
<dbReference type="EC" id="4.6.1.1" evidence="3"/>
<reference evidence="22" key="2">
    <citation type="submission" date="2020-08" db="EMBL/GenBank/DDBJ databases">
        <authorList>
            <person name="Chen M."/>
            <person name="Teng W."/>
            <person name="Zhao L."/>
            <person name="Hu C."/>
            <person name="Zhou Y."/>
            <person name="Han B."/>
            <person name="Song L."/>
            <person name="Shu W."/>
        </authorList>
    </citation>
    <scope>NUCLEOTIDE SEQUENCE</scope>
    <source>
        <strain evidence="22">FACHB-1375</strain>
    </source>
</reference>
<evidence type="ECO:0000256" key="8">
    <source>
        <dbReference type="ARBA" id="ARBA00022840"/>
    </source>
</evidence>
<comment type="subunit">
    <text evidence="16">Homodimer. Can also exist as monomer.</text>
</comment>
<protein>
    <recommendedName>
        <fullName evidence="4">Adenylate cyclase</fullName>
        <ecNumber evidence="3">4.6.1.1</ecNumber>
    </recommendedName>
    <alternativeName>
        <fullName evidence="14">ATP pyrophosphate-lyase</fullName>
    </alternativeName>
    <alternativeName>
        <fullName evidence="15">Adenylyl cyclase</fullName>
    </alternativeName>
</protein>
<organism evidence="22 23">
    <name type="scientific">Aerosakkonema funiforme FACHB-1375</name>
    <dbReference type="NCBI Taxonomy" id="2949571"/>
    <lineage>
        <taxon>Bacteria</taxon>
        <taxon>Bacillati</taxon>
        <taxon>Cyanobacteriota</taxon>
        <taxon>Cyanophyceae</taxon>
        <taxon>Oscillatoriophycideae</taxon>
        <taxon>Aerosakkonematales</taxon>
        <taxon>Aerosakkonemataceae</taxon>
        <taxon>Aerosakkonema</taxon>
    </lineage>
</organism>
<dbReference type="CDD" id="cd07302">
    <property type="entry name" value="CHD"/>
    <property type="match status" value="1"/>
</dbReference>
<keyword evidence="23" id="KW-1185">Reference proteome</keyword>
<dbReference type="SMART" id="SM00044">
    <property type="entry name" value="CYCc"/>
    <property type="match status" value="1"/>
</dbReference>
<dbReference type="InterPro" id="IPR013767">
    <property type="entry name" value="PAS_fold"/>
</dbReference>
<dbReference type="FunFam" id="3.30.70.1230:FF:000033">
    <property type="entry name" value="Adenylate cyclase"/>
    <property type="match status" value="1"/>
</dbReference>
<proteinExistence type="inferred from homology"/>
<evidence type="ECO:0000256" key="15">
    <source>
        <dbReference type="ARBA" id="ARBA00032637"/>
    </source>
</evidence>
<dbReference type="InterPro" id="IPR029787">
    <property type="entry name" value="Nucleotide_cyclase"/>
</dbReference>
<evidence type="ECO:0000313" key="23">
    <source>
        <dbReference type="Proteomes" id="UP000641646"/>
    </source>
</evidence>
<evidence type="ECO:0000256" key="1">
    <source>
        <dbReference type="ARBA" id="ARBA00001593"/>
    </source>
</evidence>
<evidence type="ECO:0000313" key="22">
    <source>
        <dbReference type="EMBL" id="MBD2181274.1"/>
    </source>
</evidence>
<gene>
    <name evidence="22" type="ORF">H6G03_09180</name>
</gene>
<dbReference type="SUPFAM" id="SSF55073">
    <property type="entry name" value="Nucleotide cyclase"/>
    <property type="match status" value="1"/>
</dbReference>
<dbReference type="GO" id="GO:0006171">
    <property type="term" value="P:cAMP biosynthetic process"/>
    <property type="evidence" value="ECO:0007669"/>
    <property type="project" value="UniProtKB-KW"/>
</dbReference>
<dbReference type="PANTHER" id="PTHR11920:SF335">
    <property type="entry name" value="GUANYLATE CYCLASE"/>
    <property type="match status" value="1"/>
</dbReference>
<dbReference type="PROSITE" id="PS50125">
    <property type="entry name" value="GUANYLATE_CYCLASE_2"/>
    <property type="match status" value="1"/>
</dbReference>
<evidence type="ECO:0000256" key="16">
    <source>
        <dbReference type="ARBA" id="ARBA00064436"/>
    </source>
</evidence>
<evidence type="ECO:0000256" key="11">
    <source>
        <dbReference type="ARBA" id="ARBA00022998"/>
    </source>
</evidence>
<dbReference type="GO" id="GO:0046872">
    <property type="term" value="F:metal ion binding"/>
    <property type="evidence" value="ECO:0007669"/>
    <property type="project" value="UniProtKB-KW"/>
</dbReference>
<feature type="domain" description="PAC" evidence="20">
    <location>
        <begin position="1"/>
        <end position="38"/>
    </location>
</feature>
<accession>A0A926VF03</accession>